<proteinExistence type="predicted"/>
<gene>
    <name evidence="1" type="ORF">BK131_08925</name>
</gene>
<protein>
    <submittedName>
        <fullName evidence="1">Uncharacterized protein</fullName>
    </submittedName>
</protein>
<dbReference type="OrthoDB" id="2624516at2"/>
<name>A0A1R1BYR6_PAEAM</name>
<sequence length="89" mass="9821">MAHSQSKTEIVATHLRTRFMEGKVEGHEIVVALISMVKAGKINLDEVAPILSTVFFEQPQGILLALEKASNLIDDELIDSILHEVNQKA</sequence>
<evidence type="ECO:0000313" key="1">
    <source>
        <dbReference type="EMBL" id="OMF15020.1"/>
    </source>
</evidence>
<comment type="caution">
    <text evidence="1">The sequence shown here is derived from an EMBL/GenBank/DDBJ whole genome shotgun (WGS) entry which is preliminary data.</text>
</comment>
<dbReference type="Proteomes" id="UP000187134">
    <property type="component" value="Unassembled WGS sequence"/>
</dbReference>
<organism evidence="1 2">
    <name type="scientific">Paenibacillus amylolyticus</name>
    <dbReference type="NCBI Taxonomy" id="1451"/>
    <lineage>
        <taxon>Bacteria</taxon>
        <taxon>Bacillati</taxon>
        <taxon>Bacillota</taxon>
        <taxon>Bacilli</taxon>
        <taxon>Bacillales</taxon>
        <taxon>Paenibacillaceae</taxon>
        <taxon>Paenibacillus</taxon>
    </lineage>
</organism>
<dbReference type="EMBL" id="MRTJ01000002">
    <property type="protein sequence ID" value="OMF15020.1"/>
    <property type="molecule type" value="Genomic_DNA"/>
</dbReference>
<accession>A0A1R1BYR6</accession>
<evidence type="ECO:0000313" key="2">
    <source>
        <dbReference type="Proteomes" id="UP000187134"/>
    </source>
</evidence>
<dbReference type="AlphaFoldDB" id="A0A1R1BYR6"/>
<reference evidence="1 2" key="1">
    <citation type="submission" date="2016-11" db="EMBL/GenBank/DDBJ databases">
        <title>Paenibacillus species isolates.</title>
        <authorList>
            <person name="Beno S.M."/>
        </authorList>
    </citation>
    <scope>NUCLEOTIDE SEQUENCE [LARGE SCALE GENOMIC DNA]</scope>
    <source>
        <strain evidence="1 2">FSL H8-0246</strain>
    </source>
</reference>
<dbReference type="RefSeq" id="WP_076331336.1">
    <property type="nucleotide sequence ID" value="NZ_MRTJ01000002.1"/>
</dbReference>